<feature type="region of interest" description="Disordered" evidence="1">
    <location>
        <begin position="1"/>
        <end position="24"/>
    </location>
</feature>
<organism evidence="2">
    <name type="scientific">viral metagenome</name>
    <dbReference type="NCBI Taxonomy" id="1070528"/>
    <lineage>
        <taxon>unclassified sequences</taxon>
        <taxon>metagenomes</taxon>
        <taxon>organismal metagenomes</taxon>
    </lineage>
</organism>
<name>A0A6C0IJ57_9ZZZZ</name>
<evidence type="ECO:0000313" key="2">
    <source>
        <dbReference type="EMBL" id="QHT91563.1"/>
    </source>
</evidence>
<reference evidence="2" key="1">
    <citation type="journal article" date="2020" name="Nature">
        <title>Giant virus diversity and host interactions through global metagenomics.</title>
        <authorList>
            <person name="Schulz F."/>
            <person name="Roux S."/>
            <person name="Paez-Espino D."/>
            <person name="Jungbluth S."/>
            <person name="Walsh D.A."/>
            <person name="Denef V.J."/>
            <person name="McMahon K.D."/>
            <person name="Konstantinidis K.T."/>
            <person name="Eloe-Fadrosh E.A."/>
            <person name="Kyrpides N.C."/>
            <person name="Woyke T."/>
        </authorList>
    </citation>
    <scope>NUCLEOTIDE SEQUENCE</scope>
    <source>
        <strain evidence="2">GVMAG-M-3300023184-77</strain>
    </source>
</reference>
<dbReference type="AlphaFoldDB" id="A0A6C0IJ57"/>
<evidence type="ECO:0000256" key="1">
    <source>
        <dbReference type="SAM" id="MobiDB-lite"/>
    </source>
</evidence>
<proteinExistence type="predicted"/>
<accession>A0A6C0IJ57</accession>
<dbReference type="EMBL" id="MN740165">
    <property type="protein sequence ID" value="QHT91563.1"/>
    <property type="molecule type" value="Genomic_DNA"/>
</dbReference>
<sequence>MPRPHKNTPAIIQKPTAVSVTNTRPSLGQTMKEGFGLGVGMSVAQHTVNGVMNFLTPPKSSNIVENKEVEGKQIEYKKCMKYSSNDTEFCRSLLDN</sequence>
<protein>
    <submittedName>
        <fullName evidence="2">Uncharacterized protein</fullName>
    </submittedName>
</protein>